<sequence length="475" mass="51690">MRPHTQKAIWLVAGLFLAVAIAQSSSPGGSVHPGQPENCNGWHTVVKDDNCQSVSQRYGISLEQFLKWNPAVSSDCRDNFWIDSAYCVRIGQSSSRSTTAISSTSTSKTTISSKPTSQAIVTSVPTTPTTSYNSTYSIMHPVTSWNLSTTSTQKTWPPTKTLMGQIAICNAWHRVVPGDTCQQMLNLFGLKSVDVFLDWNPAAKEDCEMLIAGYWVCVGVQRQVGDSNLEWETAQPAFSAPPEPTKYTPVTLPTADSSFAPTPSHGPMPSNCKVFHQVSADQNCNDLVSLYGYFSQQEFMAWNPALDGNCLGLWLDTWYCIGAYSDGDLPLPAHQTMKPTEGNIPSGYPSDCARWYRTTFDDTCDDVTLMFGSFSMAEFAKWNPSVFSDCSGIVSDAWYCIGRPGTPTTRTSGAPSLTRTIASTQPATTATAAPQPVQTPSLVREGMTEDCVKFHLQQPGDLCWSMASGSGISLE</sequence>
<keyword evidence="1" id="KW-0147">Chitin-binding</keyword>
<feature type="domain" description="LysM" evidence="5">
    <location>
        <begin position="354"/>
        <end position="401"/>
    </location>
</feature>
<dbReference type="SUPFAM" id="SSF54106">
    <property type="entry name" value="LysM domain"/>
    <property type="match status" value="1"/>
</dbReference>
<evidence type="ECO:0000256" key="4">
    <source>
        <dbReference type="SAM" id="SignalP"/>
    </source>
</evidence>
<dbReference type="Pfam" id="PF01476">
    <property type="entry name" value="LysM"/>
    <property type="match status" value="1"/>
</dbReference>
<dbReference type="InterPro" id="IPR018392">
    <property type="entry name" value="LysM"/>
</dbReference>
<dbReference type="Gene3D" id="3.10.350.10">
    <property type="entry name" value="LysM domain"/>
    <property type="match status" value="4"/>
</dbReference>
<keyword evidence="4" id="KW-0732">Signal</keyword>
<dbReference type="InterPro" id="IPR052210">
    <property type="entry name" value="LysM1-like"/>
</dbReference>
<comment type="caution">
    <text evidence="6">The sequence shown here is derived from an EMBL/GenBank/DDBJ whole genome shotgun (WGS) entry which is preliminary data.</text>
</comment>
<feature type="domain" description="LysM" evidence="5">
    <location>
        <begin position="171"/>
        <end position="218"/>
    </location>
</feature>
<evidence type="ECO:0000313" key="7">
    <source>
        <dbReference type="Proteomes" id="UP000291422"/>
    </source>
</evidence>
<evidence type="ECO:0000313" key="6">
    <source>
        <dbReference type="EMBL" id="RYN76452.1"/>
    </source>
</evidence>
<dbReference type="PANTHER" id="PTHR34997">
    <property type="entry name" value="AM15"/>
    <property type="match status" value="1"/>
</dbReference>
<dbReference type="InterPro" id="IPR036779">
    <property type="entry name" value="LysM_dom_sf"/>
</dbReference>
<feature type="domain" description="LysM" evidence="5">
    <location>
        <begin position="41"/>
        <end position="88"/>
    </location>
</feature>
<gene>
    <name evidence="6" type="ORF">AA0117_g5684</name>
</gene>
<evidence type="ECO:0000259" key="5">
    <source>
        <dbReference type="PROSITE" id="PS51782"/>
    </source>
</evidence>
<dbReference type="CDD" id="cd00118">
    <property type="entry name" value="LysM"/>
    <property type="match status" value="2"/>
</dbReference>
<dbReference type="Proteomes" id="UP000291422">
    <property type="component" value="Unassembled WGS sequence"/>
</dbReference>
<name>A0A4Q4NIV9_ALTAL</name>
<accession>A0A4Q4NIV9</accession>
<feature type="chain" id="PRO_5020696563" description="LysM domain-containing protein" evidence="4">
    <location>
        <begin position="23"/>
        <end position="475"/>
    </location>
</feature>
<feature type="domain" description="LysM" evidence="5">
    <location>
        <begin position="274"/>
        <end position="321"/>
    </location>
</feature>
<dbReference type="PANTHER" id="PTHR34997:SF1">
    <property type="entry name" value="PEPTIDOGLYCAN-BINDING LYSIN DOMAIN"/>
    <property type="match status" value="1"/>
</dbReference>
<evidence type="ECO:0000256" key="3">
    <source>
        <dbReference type="SAM" id="MobiDB-lite"/>
    </source>
</evidence>
<feature type="signal peptide" evidence="4">
    <location>
        <begin position="1"/>
        <end position="22"/>
    </location>
</feature>
<dbReference type="VEuPathDB" id="FungiDB:CC77DRAFT_1084848"/>
<dbReference type="GO" id="GO:0008061">
    <property type="term" value="F:chitin binding"/>
    <property type="evidence" value="ECO:0007669"/>
    <property type="project" value="UniProtKB-KW"/>
</dbReference>
<feature type="region of interest" description="Disordered" evidence="3">
    <location>
        <begin position="98"/>
        <end position="117"/>
    </location>
</feature>
<dbReference type="AlphaFoldDB" id="A0A4Q4NIV9"/>
<evidence type="ECO:0000256" key="1">
    <source>
        <dbReference type="ARBA" id="ARBA00022669"/>
    </source>
</evidence>
<dbReference type="EMBL" id="PDXD01000011">
    <property type="protein sequence ID" value="RYN76452.1"/>
    <property type="molecule type" value="Genomic_DNA"/>
</dbReference>
<reference evidence="7" key="1">
    <citation type="journal article" date="2019" name="bioRxiv">
        <title>Genomics, evolutionary history and diagnostics of the Alternaria alternata species group including apple and Asian pear pathotypes.</title>
        <authorList>
            <person name="Armitage A.D."/>
            <person name="Cockerton H.M."/>
            <person name="Sreenivasaprasad S."/>
            <person name="Woodhall J.W."/>
            <person name="Lane C.R."/>
            <person name="Harrison R.J."/>
            <person name="Clarkson J.P."/>
        </authorList>
    </citation>
    <scope>NUCLEOTIDE SEQUENCE [LARGE SCALE GENOMIC DNA]</scope>
    <source>
        <strain evidence="7">FERA 1177</strain>
    </source>
</reference>
<evidence type="ECO:0000256" key="2">
    <source>
        <dbReference type="ARBA" id="ARBA00023026"/>
    </source>
</evidence>
<protein>
    <recommendedName>
        <fullName evidence="5">LysM domain-containing protein</fullName>
    </recommendedName>
</protein>
<dbReference type="PROSITE" id="PS51782">
    <property type="entry name" value="LYSM"/>
    <property type="match status" value="4"/>
</dbReference>
<proteinExistence type="predicted"/>
<keyword evidence="2" id="KW-0843">Virulence</keyword>
<organism evidence="6 7">
    <name type="scientific">Alternaria alternata</name>
    <name type="common">Alternaria rot fungus</name>
    <name type="synonym">Torula alternata</name>
    <dbReference type="NCBI Taxonomy" id="5599"/>
    <lineage>
        <taxon>Eukaryota</taxon>
        <taxon>Fungi</taxon>
        <taxon>Dikarya</taxon>
        <taxon>Ascomycota</taxon>
        <taxon>Pezizomycotina</taxon>
        <taxon>Dothideomycetes</taxon>
        <taxon>Pleosporomycetidae</taxon>
        <taxon>Pleosporales</taxon>
        <taxon>Pleosporineae</taxon>
        <taxon>Pleosporaceae</taxon>
        <taxon>Alternaria</taxon>
        <taxon>Alternaria sect. Alternaria</taxon>
        <taxon>Alternaria alternata complex</taxon>
    </lineage>
</organism>
<dbReference type="SMART" id="SM00257">
    <property type="entry name" value="LysM"/>
    <property type="match status" value="2"/>
</dbReference>